<feature type="region of interest" description="Disordered" evidence="1">
    <location>
        <begin position="394"/>
        <end position="436"/>
    </location>
</feature>
<dbReference type="InterPro" id="IPR050879">
    <property type="entry name" value="Acyltransferase_3"/>
</dbReference>
<sequence>MGSFLMLPPKTAALLGRALAGLLEPVPPAHHGASARPARLPSLTGLRFAAAGGVVYTHSMLLLNPYLALSLGPEVWVGAASVSLFFILSGYVLTHSSRPSDTARSFWRRRAAKILPNHVVTWAVVVAVLACAGAASAPAARGITAHLSSLFLVNTWVPSDTFVSAGNPVSWSLAAEGFFYLLFPVLRPLVERLSRRGLLVGAGMAVAAVWALPVLCAAVVNPGGSFFRDYWFLYVLPLSRLPEFVLGMLVARMSREGVRLPRTGVLLAALGVVSTLIMYSSVLPPRFMYAAATVLPLVLLVHAVAQLDLRERPSLLRTRPIVFLGEISYAVYLVHFMVLGLVFLALTDRGWSPPTSVLCALPLVFAASWGLYAGVERPCVRRWSVRRVRGVAADPRARPGPVPRAGAHDGVDGRNAPAREMPPRQQPGPPSTTTAE</sequence>
<keyword evidence="2" id="KW-0472">Membrane</keyword>
<feature type="transmembrane region" description="Helical" evidence="2">
    <location>
        <begin position="263"/>
        <end position="281"/>
    </location>
</feature>
<evidence type="ECO:0000313" key="5">
    <source>
        <dbReference type="Proteomes" id="UP001501447"/>
    </source>
</evidence>
<feature type="transmembrane region" description="Helical" evidence="2">
    <location>
        <begin position="287"/>
        <end position="309"/>
    </location>
</feature>
<organism evidence="4 5">
    <name type="scientific">Streptomyces axinellae</name>
    <dbReference type="NCBI Taxonomy" id="552788"/>
    <lineage>
        <taxon>Bacteria</taxon>
        <taxon>Bacillati</taxon>
        <taxon>Actinomycetota</taxon>
        <taxon>Actinomycetes</taxon>
        <taxon>Kitasatosporales</taxon>
        <taxon>Streptomycetaceae</taxon>
        <taxon>Streptomyces</taxon>
    </lineage>
</organism>
<evidence type="ECO:0000256" key="1">
    <source>
        <dbReference type="SAM" id="MobiDB-lite"/>
    </source>
</evidence>
<keyword evidence="2" id="KW-0812">Transmembrane</keyword>
<dbReference type="RefSeq" id="WP_344570581.1">
    <property type="nucleotide sequence ID" value="NZ_BAAARJ010000032.1"/>
</dbReference>
<dbReference type="PANTHER" id="PTHR23028:SF53">
    <property type="entry name" value="ACYL_TRANSF_3 DOMAIN-CONTAINING PROTEIN"/>
    <property type="match status" value="1"/>
</dbReference>
<protein>
    <recommendedName>
        <fullName evidence="3">Acyltransferase 3 domain-containing protein</fullName>
    </recommendedName>
</protein>
<reference evidence="5" key="1">
    <citation type="journal article" date="2019" name="Int. J. Syst. Evol. Microbiol.">
        <title>The Global Catalogue of Microorganisms (GCM) 10K type strain sequencing project: providing services to taxonomists for standard genome sequencing and annotation.</title>
        <authorList>
            <consortium name="The Broad Institute Genomics Platform"/>
            <consortium name="The Broad Institute Genome Sequencing Center for Infectious Disease"/>
            <person name="Wu L."/>
            <person name="Ma J."/>
        </authorList>
    </citation>
    <scope>NUCLEOTIDE SEQUENCE [LARGE SCALE GENOMIC DNA]</scope>
    <source>
        <strain evidence="5">JCM 16373</strain>
    </source>
</reference>
<feature type="transmembrane region" description="Helical" evidence="2">
    <location>
        <begin position="232"/>
        <end position="251"/>
    </location>
</feature>
<evidence type="ECO:0000256" key="2">
    <source>
        <dbReference type="SAM" id="Phobius"/>
    </source>
</evidence>
<feature type="transmembrane region" description="Helical" evidence="2">
    <location>
        <begin position="351"/>
        <end position="372"/>
    </location>
</feature>
<dbReference type="Proteomes" id="UP001501447">
    <property type="component" value="Unassembled WGS sequence"/>
</dbReference>
<accession>A0ABP6DD87</accession>
<feature type="transmembrane region" description="Helical" evidence="2">
    <location>
        <begin position="169"/>
        <end position="186"/>
    </location>
</feature>
<name>A0ABP6DD87_9ACTN</name>
<dbReference type="PANTHER" id="PTHR23028">
    <property type="entry name" value="ACETYLTRANSFERASE"/>
    <property type="match status" value="1"/>
</dbReference>
<comment type="caution">
    <text evidence="4">The sequence shown here is derived from an EMBL/GenBank/DDBJ whole genome shotgun (WGS) entry which is preliminary data.</text>
</comment>
<dbReference type="InterPro" id="IPR002656">
    <property type="entry name" value="Acyl_transf_3_dom"/>
</dbReference>
<evidence type="ECO:0000313" key="4">
    <source>
        <dbReference type="EMBL" id="GAA2638457.1"/>
    </source>
</evidence>
<dbReference type="Pfam" id="PF01757">
    <property type="entry name" value="Acyl_transf_3"/>
    <property type="match status" value="1"/>
</dbReference>
<feature type="domain" description="Acyltransferase 3" evidence="3">
    <location>
        <begin position="42"/>
        <end position="372"/>
    </location>
</feature>
<feature type="transmembrane region" description="Helical" evidence="2">
    <location>
        <begin position="114"/>
        <end position="132"/>
    </location>
</feature>
<evidence type="ECO:0000259" key="3">
    <source>
        <dbReference type="Pfam" id="PF01757"/>
    </source>
</evidence>
<keyword evidence="5" id="KW-1185">Reference proteome</keyword>
<dbReference type="EMBL" id="BAAARJ010000032">
    <property type="protein sequence ID" value="GAA2638457.1"/>
    <property type="molecule type" value="Genomic_DNA"/>
</dbReference>
<feature type="transmembrane region" description="Helical" evidence="2">
    <location>
        <begin position="198"/>
        <end position="220"/>
    </location>
</feature>
<proteinExistence type="predicted"/>
<feature type="transmembrane region" description="Helical" evidence="2">
    <location>
        <begin position="321"/>
        <end position="345"/>
    </location>
</feature>
<feature type="transmembrane region" description="Helical" evidence="2">
    <location>
        <begin position="75"/>
        <end position="94"/>
    </location>
</feature>
<gene>
    <name evidence="4" type="ORF">GCM10009863_64130</name>
</gene>
<keyword evidence="2" id="KW-1133">Transmembrane helix</keyword>